<organism evidence="7 8">
    <name type="scientific">Perilla frutescens var. hirtella</name>
    <name type="common">Perilla citriodora</name>
    <name type="synonym">Perilla setoyensis</name>
    <dbReference type="NCBI Taxonomy" id="608512"/>
    <lineage>
        <taxon>Eukaryota</taxon>
        <taxon>Viridiplantae</taxon>
        <taxon>Streptophyta</taxon>
        <taxon>Embryophyta</taxon>
        <taxon>Tracheophyta</taxon>
        <taxon>Spermatophyta</taxon>
        <taxon>Magnoliopsida</taxon>
        <taxon>eudicotyledons</taxon>
        <taxon>Gunneridae</taxon>
        <taxon>Pentapetalae</taxon>
        <taxon>asterids</taxon>
        <taxon>lamiids</taxon>
        <taxon>Lamiales</taxon>
        <taxon>Lamiaceae</taxon>
        <taxon>Nepetoideae</taxon>
        <taxon>Elsholtzieae</taxon>
        <taxon>Perilla</taxon>
    </lineage>
</organism>
<evidence type="ECO:0000313" key="8">
    <source>
        <dbReference type="Proteomes" id="UP001190926"/>
    </source>
</evidence>
<keyword evidence="4" id="KW-0539">Nucleus</keyword>
<dbReference type="GO" id="GO:0048731">
    <property type="term" value="P:system development"/>
    <property type="evidence" value="ECO:0007669"/>
    <property type="project" value="TreeGrafter"/>
</dbReference>
<dbReference type="SUPFAM" id="SSF101941">
    <property type="entry name" value="NAC domain"/>
    <property type="match status" value="2"/>
</dbReference>
<gene>
    <name evidence="7" type="ORF">C2S53_019744</name>
</gene>
<feature type="region of interest" description="Disordered" evidence="5">
    <location>
        <begin position="77"/>
        <end position="101"/>
    </location>
</feature>
<evidence type="ECO:0000313" key="7">
    <source>
        <dbReference type="EMBL" id="KAH6824394.1"/>
    </source>
</evidence>
<evidence type="ECO:0000256" key="4">
    <source>
        <dbReference type="ARBA" id="ARBA00023242"/>
    </source>
</evidence>
<dbReference type="PROSITE" id="PS51005">
    <property type="entry name" value="NAC"/>
    <property type="match status" value="1"/>
</dbReference>
<name>A0AAD4P2L6_PERFH</name>
<evidence type="ECO:0000256" key="3">
    <source>
        <dbReference type="ARBA" id="ARBA00023163"/>
    </source>
</evidence>
<reference evidence="7 8" key="1">
    <citation type="journal article" date="2021" name="Nat. Commun.">
        <title>Incipient diploidization of the medicinal plant Perilla within 10,000 years.</title>
        <authorList>
            <person name="Zhang Y."/>
            <person name="Shen Q."/>
            <person name="Leng L."/>
            <person name="Zhang D."/>
            <person name="Chen S."/>
            <person name="Shi Y."/>
            <person name="Ning Z."/>
            <person name="Chen S."/>
        </authorList>
    </citation>
    <scope>NUCLEOTIDE SEQUENCE [LARGE SCALE GENOMIC DNA]</scope>
    <source>
        <strain evidence="8">cv. PC099</strain>
    </source>
</reference>
<evidence type="ECO:0000256" key="1">
    <source>
        <dbReference type="ARBA" id="ARBA00023015"/>
    </source>
</evidence>
<evidence type="ECO:0000259" key="6">
    <source>
        <dbReference type="PROSITE" id="PS51005"/>
    </source>
</evidence>
<dbReference type="Gene3D" id="2.170.150.80">
    <property type="entry name" value="NAC domain"/>
    <property type="match status" value="1"/>
</dbReference>
<protein>
    <recommendedName>
        <fullName evidence="6">NAC domain-containing protein</fullName>
    </recommendedName>
</protein>
<evidence type="ECO:0000256" key="2">
    <source>
        <dbReference type="ARBA" id="ARBA00023125"/>
    </source>
</evidence>
<sequence>METVPLLPPGYRFAPTDEELMTFYLRNKVSFNPLPPGAVTQIHANDLYSKPPYAIVDDPRGETREWYFFIGHNKHGHEHEHEHEQEETGQGSGTSSNNQERRGNIVSNCIEKQENGRNVKIRIVGNGIGFWKAVGRDHLVCASENVSAFKIHYMFFSGSIRKCKKTHWRMEEYHLVSTVSQQDLKKEEWVLGRITRGRRDYYSDY</sequence>
<dbReference type="AlphaFoldDB" id="A0AAD4P2L6"/>
<feature type="domain" description="NAC" evidence="6">
    <location>
        <begin position="7"/>
        <end position="197"/>
    </location>
</feature>
<accession>A0AAD4P2L6</accession>
<dbReference type="GO" id="GO:0006355">
    <property type="term" value="P:regulation of DNA-templated transcription"/>
    <property type="evidence" value="ECO:0007669"/>
    <property type="project" value="InterPro"/>
</dbReference>
<feature type="compositionally biased region" description="Basic and acidic residues" evidence="5">
    <location>
        <begin position="77"/>
        <end position="86"/>
    </location>
</feature>
<dbReference type="Pfam" id="PF02365">
    <property type="entry name" value="NAM"/>
    <property type="match status" value="2"/>
</dbReference>
<dbReference type="InterPro" id="IPR036093">
    <property type="entry name" value="NAC_dom_sf"/>
</dbReference>
<dbReference type="GO" id="GO:0003677">
    <property type="term" value="F:DNA binding"/>
    <property type="evidence" value="ECO:0007669"/>
    <property type="project" value="UniProtKB-KW"/>
</dbReference>
<dbReference type="InterPro" id="IPR003441">
    <property type="entry name" value="NAC-dom"/>
</dbReference>
<comment type="caution">
    <text evidence="7">The sequence shown here is derived from an EMBL/GenBank/DDBJ whole genome shotgun (WGS) entry which is preliminary data.</text>
</comment>
<keyword evidence="2" id="KW-0238">DNA-binding</keyword>
<dbReference type="EMBL" id="SDAM02000350">
    <property type="protein sequence ID" value="KAH6824394.1"/>
    <property type="molecule type" value="Genomic_DNA"/>
</dbReference>
<keyword evidence="3" id="KW-0804">Transcription</keyword>
<keyword evidence="1" id="KW-0805">Transcription regulation</keyword>
<evidence type="ECO:0000256" key="5">
    <source>
        <dbReference type="SAM" id="MobiDB-lite"/>
    </source>
</evidence>
<proteinExistence type="predicted"/>
<dbReference type="PANTHER" id="PTHR31719:SF123">
    <property type="entry name" value="NAC DOMAIN-CONTAINING PROTEIN"/>
    <property type="match status" value="1"/>
</dbReference>
<dbReference type="Proteomes" id="UP001190926">
    <property type="component" value="Unassembled WGS sequence"/>
</dbReference>
<dbReference type="PANTHER" id="PTHR31719">
    <property type="entry name" value="NAC TRANSCRIPTION FACTOR 56"/>
    <property type="match status" value="1"/>
</dbReference>
<keyword evidence="8" id="KW-1185">Reference proteome</keyword>